<keyword evidence="1" id="KW-0805">Transcription regulation</keyword>
<dbReference type="RefSeq" id="WP_345931030.1">
    <property type="nucleotide sequence ID" value="NZ_JBBKTV010000001.1"/>
</dbReference>
<feature type="domain" description="HTH araC/xylS-type" evidence="4">
    <location>
        <begin position="234"/>
        <end position="332"/>
    </location>
</feature>
<dbReference type="InterPro" id="IPR050204">
    <property type="entry name" value="AraC_XylS_family_regulators"/>
</dbReference>
<name>A0ABU9YDS8_9PROT</name>
<organism evidence="5 6">
    <name type="scientific">Tistrella arctica</name>
    <dbReference type="NCBI Taxonomy" id="3133430"/>
    <lineage>
        <taxon>Bacteria</taxon>
        <taxon>Pseudomonadati</taxon>
        <taxon>Pseudomonadota</taxon>
        <taxon>Alphaproteobacteria</taxon>
        <taxon>Geminicoccales</taxon>
        <taxon>Geminicoccaceae</taxon>
        <taxon>Tistrella</taxon>
    </lineage>
</organism>
<proteinExistence type="predicted"/>
<dbReference type="PANTHER" id="PTHR46796:SF2">
    <property type="entry name" value="TRANSCRIPTIONAL REGULATORY PROTEIN"/>
    <property type="match status" value="1"/>
</dbReference>
<dbReference type="PROSITE" id="PS01124">
    <property type="entry name" value="HTH_ARAC_FAMILY_2"/>
    <property type="match status" value="1"/>
</dbReference>
<protein>
    <submittedName>
        <fullName evidence="5">AraC family transcriptional regulator</fullName>
    </submittedName>
</protein>
<keyword evidence="2" id="KW-0238">DNA-binding</keyword>
<evidence type="ECO:0000256" key="1">
    <source>
        <dbReference type="ARBA" id="ARBA00023015"/>
    </source>
</evidence>
<keyword evidence="6" id="KW-1185">Reference proteome</keyword>
<dbReference type="InterPro" id="IPR018062">
    <property type="entry name" value="HTH_AraC-typ_CS"/>
</dbReference>
<evidence type="ECO:0000313" key="5">
    <source>
        <dbReference type="EMBL" id="MEN2986943.1"/>
    </source>
</evidence>
<evidence type="ECO:0000313" key="6">
    <source>
        <dbReference type="Proteomes" id="UP001413721"/>
    </source>
</evidence>
<gene>
    <name evidence="5" type="ORF">WG926_01410</name>
</gene>
<reference evidence="5 6" key="1">
    <citation type="submission" date="2024-03" db="EMBL/GenBank/DDBJ databases">
        <title>High-quality draft genome sequencing of Tistrella sp. BH-R2-4.</title>
        <authorList>
            <person name="Dong C."/>
        </authorList>
    </citation>
    <scope>NUCLEOTIDE SEQUENCE [LARGE SCALE GENOMIC DNA]</scope>
    <source>
        <strain evidence="5 6">BH-R2-4</strain>
    </source>
</reference>
<accession>A0ABU9YDS8</accession>
<dbReference type="EMBL" id="JBBKTW010000001">
    <property type="protein sequence ID" value="MEN2986943.1"/>
    <property type="molecule type" value="Genomic_DNA"/>
</dbReference>
<dbReference type="Gene3D" id="1.10.10.60">
    <property type="entry name" value="Homeodomain-like"/>
    <property type="match status" value="1"/>
</dbReference>
<dbReference type="Pfam" id="PF12833">
    <property type="entry name" value="HTH_18"/>
    <property type="match status" value="1"/>
</dbReference>
<dbReference type="PROSITE" id="PS00041">
    <property type="entry name" value="HTH_ARAC_FAMILY_1"/>
    <property type="match status" value="1"/>
</dbReference>
<dbReference type="Proteomes" id="UP001413721">
    <property type="component" value="Unassembled WGS sequence"/>
</dbReference>
<dbReference type="SMART" id="SM00342">
    <property type="entry name" value="HTH_ARAC"/>
    <property type="match status" value="1"/>
</dbReference>
<dbReference type="InterPro" id="IPR009057">
    <property type="entry name" value="Homeodomain-like_sf"/>
</dbReference>
<keyword evidence="3" id="KW-0804">Transcription</keyword>
<dbReference type="PANTHER" id="PTHR46796">
    <property type="entry name" value="HTH-TYPE TRANSCRIPTIONAL ACTIVATOR RHAS-RELATED"/>
    <property type="match status" value="1"/>
</dbReference>
<dbReference type="InterPro" id="IPR018060">
    <property type="entry name" value="HTH_AraC"/>
</dbReference>
<sequence>MAGSTGITTMTLAADGGWWRQSAITQLVQSGALEMAQAPFTGHGRFVVLPGDIIAWFLNGRLTSDVILRVVMDNTLGLQFVQAGGGRRRITAHGPEAHGGGNLYAGIFPAGSRQVRRWRAGRPLRYAGFWIPPAHAVSMLFADPTTRPPALQRLVAGEQAAPFGLSAPMTPAVHGVMDALLGASFPSGALRDAYEVLKLQELVLEGSRLLAAAAQPRGAGVAVPSSLRHEMQIERAADILRRELAEPPGFRTLAQRVGISHNRLAKGFIDRFGCSPHAYGKMHRMQEARRLIRGGRHALVDVASLAGFDSQTAFSRAYRAVFGHPPTADRPPVDGRDDAP</sequence>
<comment type="caution">
    <text evidence="5">The sequence shown here is derived from an EMBL/GenBank/DDBJ whole genome shotgun (WGS) entry which is preliminary data.</text>
</comment>
<evidence type="ECO:0000259" key="4">
    <source>
        <dbReference type="PROSITE" id="PS01124"/>
    </source>
</evidence>
<evidence type="ECO:0000256" key="3">
    <source>
        <dbReference type="ARBA" id="ARBA00023163"/>
    </source>
</evidence>
<evidence type="ECO:0000256" key="2">
    <source>
        <dbReference type="ARBA" id="ARBA00023125"/>
    </source>
</evidence>
<dbReference type="SUPFAM" id="SSF46689">
    <property type="entry name" value="Homeodomain-like"/>
    <property type="match status" value="2"/>
</dbReference>